<dbReference type="eggNOG" id="ENOG502S4ZG">
    <property type="taxonomic scope" value="Eukaryota"/>
</dbReference>
<dbReference type="RefSeq" id="XP_004180700.1">
    <property type="nucleotide sequence ID" value="XM_004180652.1"/>
</dbReference>
<proteinExistence type="predicted"/>
<dbReference type="Proteomes" id="UP000002866">
    <property type="component" value="Chromosome 5"/>
</dbReference>
<evidence type="ECO:0000313" key="2">
    <source>
        <dbReference type="Proteomes" id="UP000002866"/>
    </source>
</evidence>
<accession>I2H479</accession>
<dbReference type="AlphaFoldDB" id="I2H479"/>
<sequence>MIEFDPVCLKSKENGSILLSIWRTRCKGEITNSEIFILPPVYPKFLIIKFKFYINDLPSSYDFLYNIKCCFENGKLFWEEQLSYTFNIAIDSNEITLKLGCKIWTAEKIATLIEQPSELLVYNNNSLTSKIDFVPQVEITVNFIHESILELELHSFVNQINEYLASLFISQLEFRYPLVFSTVARKRFQMVESQIGPISYSLTESSALFPNIIQCIIKDKTSLTSYQIIGKFKRKKTDKIRFDILLENTPSEKDVAK</sequence>
<dbReference type="KEGG" id="tbl:TBLA_0E01210"/>
<dbReference type="EMBL" id="HE806320">
    <property type="protein sequence ID" value="CCH61181.1"/>
    <property type="molecule type" value="Genomic_DNA"/>
</dbReference>
<dbReference type="GO" id="GO:0007131">
    <property type="term" value="P:reciprocal meiotic recombination"/>
    <property type="evidence" value="ECO:0007669"/>
    <property type="project" value="EnsemblFungi"/>
</dbReference>
<dbReference type="OrthoDB" id="4060534at2759"/>
<dbReference type="FunCoup" id="I2H479">
    <property type="interactions" value="20"/>
</dbReference>
<evidence type="ECO:0000313" key="1">
    <source>
        <dbReference type="EMBL" id="CCH61181.1"/>
    </source>
</evidence>
<protein>
    <submittedName>
        <fullName evidence="1">Uncharacterized protein</fullName>
    </submittedName>
</protein>
<dbReference type="GO" id="GO:0042138">
    <property type="term" value="P:meiotic DNA double-strand break formation"/>
    <property type="evidence" value="ECO:0007669"/>
    <property type="project" value="EnsemblFungi"/>
</dbReference>
<dbReference type="InterPro" id="IPR048920">
    <property type="entry name" value="REC102"/>
</dbReference>
<dbReference type="HOGENOM" id="CLU_094693_0_0_1"/>
<dbReference type="GO" id="GO:0000794">
    <property type="term" value="C:condensed nuclear chromosome"/>
    <property type="evidence" value="ECO:0007669"/>
    <property type="project" value="EnsemblFungi"/>
</dbReference>
<dbReference type="OMA" id="HTHAKGY"/>
<dbReference type="STRING" id="1071380.I2H479"/>
<name>I2H479_HENB6</name>
<organism evidence="1 2">
    <name type="scientific">Henningerozyma blattae (strain ATCC 34711 / CBS 6284 / DSM 70876 / NBRC 10599 / NRRL Y-10934 / UCD 77-7)</name>
    <name type="common">Yeast</name>
    <name type="synonym">Tetrapisispora blattae</name>
    <dbReference type="NCBI Taxonomy" id="1071380"/>
    <lineage>
        <taxon>Eukaryota</taxon>
        <taxon>Fungi</taxon>
        <taxon>Dikarya</taxon>
        <taxon>Ascomycota</taxon>
        <taxon>Saccharomycotina</taxon>
        <taxon>Saccharomycetes</taxon>
        <taxon>Saccharomycetales</taxon>
        <taxon>Saccharomycetaceae</taxon>
        <taxon>Henningerozyma</taxon>
    </lineage>
</organism>
<gene>
    <name evidence="1" type="primary">TBLA0E01210</name>
    <name evidence="1" type="ORF">TBLA_0E01210</name>
</gene>
<keyword evidence="2" id="KW-1185">Reference proteome</keyword>
<dbReference type="Pfam" id="PF21736">
    <property type="entry name" value="REC102"/>
    <property type="match status" value="1"/>
</dbReference>
<dbReference type="GeneID" id="14496174"/>
<reference evidence="1 2" key="1">
    <citation type="journal article" date="2011" name="Proc. Natl. Acad. Sci. U.S.A.">
        <title>Evolutionary erosion of yeast sex chromosomes by mating-type switching accidents.</title>
        <authorList>
            <person name="Gordon J.L."/>
            <person name="Armisen D."/>
            <person name="Proux-Wera E."/>
            <person name="Oheigeartaigh S.S."/>
            <person name="Byrne K.P."/>
            <person name="Wolfe K.H."/>
        </authorList>
    </citation>
    <scope>NUCLEOTIDE SEQUENCE [LARGE SCALE GENOMIC DNA]</scope>
    <source>
        <strain evidence="2">ATCC 34711 / CBS 6284 / DSM 70876 / NBRC 10599 / NRRL Y-10934 / UCD 77-7</strain>
    </source>
</reference>
<dbReference type="InParanoid" id="I2H479"/>